<feature type="compositionally biased region" description="Basic residues" evidence="4">
    <location>
        <begin position="335"/>
        <end position="350"/>
    </location>
</feature>
<dbReference type="InterPro" id="IPR005818">
    <property type="entry name" value="Histone_H1/H5_H15"/>
</dbReference>
<dbReference type="GO" id="GO:0000786">
    <property type="term" value="C:nucleosome"/>
    <property type="evidence" value="ECO:0007669"/>
    <property type="project" value="InterPro"/>
</dbReference>
<feature type="compositionally biased region" description="Basic and acidic residues" evidence="4">
    <location>
        <begin position="307"/>
        <end position="322"/>
    </location>
</feature>
<dbReference type="PANTHER" id="PTHR11467:SF109">
    <property type="entry name" value="H15 DOMAIN-CONTAINING PROTEIN"/>
    <property type="match status" value="1"/>
</dbReference>
<feature type="region of interest" description="Disordered" evidence="4">
    <location>
        <begin position="335"/>
        <end position="371"/>
    </location>
</feature>
<dbReference type="Pfam" id="PF00538">
    <property type="entry name" value="Linker_histone"/>
    <property type="match status" value="1"/>
</dbReference>
<name>A0AAW2QYJ8_9LAMI</name>
<reference evidence="6" key="2">
    <citation type="journal article" date="2024" name="Plant">
        <title>Genomic evolution and insights into agronomic trait innovations of Sesamum species.</title>
        <authorList>
            <person name="Miao H."/>
            <person name="Wang L."/>
            <person name="Qu L."/>
            <person name="Liu H."/>
            <person name="Sun Y."/>
            <person name="Le M."/>
            <person name="Wang Q."/>
            <person name="Wei S."/>
            <person name="Zheng Y."/>
            <person name="Lin W."/>
            <person name="Duan Y."/>
            <person name="Cao H."/>
            <person name="Xiong S."/>
            <person name="Wang X."/>
            <person name="Wei L."/>
            <person name="Li C."/>
            <person name="Ma Q."/>
            <person name="Ju M."/>
            <person name="Zhao R."/>
            <person name="Li G."/>
            <person name="Mu C."/>
            <person name="Tian Q."/>
            <person name="Mei H."/>
            <person name="Zhang T."/>
            <person name="Gao T."/>
            <person name="Zhang H."/>
        </authorList>
    </citation>
    <scope>NUCLEOTIDE SEQUENCE</scope>
    <source>
        <strain evidence="6">KEN8</strain>
    </source>
</reference>
<dbReference type="PROSITE" id="PS51504">
    <property type="entry name" value="H15"/>
    <property type="match status" value="1"/>
</dbReference>
<organism evidence="6">
    <name type="scientific">Sesamum calycinum</name>
    <dbReference type="NCBI Taxonomy" id="2727403"/>
    <lineage>
        <taxon>Eukaryota</taxon>
        <taxon>Viridiplantae</taxon>
        <taxon>Streptophyta</taxon>
        <taxon>Embryophyta</taxon>
        <taxon>Tracheophyta</taxon>
        <taxon>Spermatophyta</taxon>
        <taxon>Magnoliopsida</taxon>
        <taxon>eudicotyledons</taxon>
        <taxon>Gunneridae</taxon>
        <taxon>Pentapetalae</taxon>
        <taxon>asterids</taxon>
        <taxon>lamiids</taxon>
        <taxon>Lamiales</taxon>
        <taxon>Pedaliaceae</taxon>
        <taxon>Sesamum</taxon>
    </lineage>
</organism>
<proteinExistence type="predicted"/>
<comment type="caution">
    <text evidence="6">The sequence shown here is derived from an EMBL/GenBank/DDBJ whole genome shotgun (WGS) entry which is preliminary data.</text>
</comment>
<evidence type="ECO:0000256" key="1">
    <source>
        <dbReference type="ARBA" id="ARBA00004123"/>
    </source>
</evidence>
<evidence type="ECO:0000256" key="4">
    <source>
        <dbReference type="SAM" id="MobiDB-lite"/>
    </source>
</evidence>
<protein>
    <recommendedName>
        <fullName evidence="5">H15 domain-containing protein</fullName>
    </recommendedName>
</protein>
<dbReference type="GO" id="GO:0031492">
    <property type="term" value="F:nucleosomal DNA binding"/>
    <property type="evidence" value="ECO:0007669"/>
    <property type="project" value="TreeGrafter"/>
</dbReference>
<dbReference type="EMBL" id="JACGWM010000005">
    <property type="protein sequence ID" value="KAL0372709.1"/>
    <property type="molecule type" value="Genomic_DNA"/>
</dbReference>
<reference evidence="6" key="1">
    <citation type="submission" date="2020-06" db="EMBL/GenBank/DDBJ databases">
        <authorList>
            <person name="Li T."/>
            <person name="Hu X."/>
            <person name="Zhang T."/>
            <person name="Song X."/>
            <person name="Zhang H."/>
            <person name="Dai N."/>
            <person name="Sheng W."/>
            <person name="Hou X."/>
            <person name="Wei L."/>
        </authorList>
    </citation>
    <scope>NUCLEOTIDE SEQUENCE</scope>
    <source>
        <strain evidence="6">KEN8</strain>
        <tissue evidence="6">Leaf</tissue>
    </source>
</reference>
<evidence type="ECO:0000313" key="6">
    <source>
        <dbReference type="EMBL" id="KAL0372709.1"/>
    </source>
</evidence>
<keyword evidence="2" id="KW-0238">DNA-binding</keyword>
<dbReference type="InterPro" id="IPR036390">
    <property type="entry name" value="WH_DNA-bd_sf"/>
</dbReference>
<evidence type="ECO:0000256" key="2">
    <source>
        <dbReference type="ARBA" id="ARBA00023125"/>
    </source>
</evidence>
<feature type="region of interest" description="Disordered" evidence="4">
    <location>
        <begin position="295"/>
        <end position="322"/>
    </location>
</feature>
<dbReference type="PANTHER" id="PTHR11467">
    <property type="entry name" value="HISTONE H1"/>
    <property type="match status" value="1"/>
</dbReference>
<gene>
    <name evidence="6" type="ORF">Scaly_0952500</name>
</gene>
<dbReference type="Gene3D" id="1.10.10.10">
    <property type="entry name" value="Winged helix-like DNA-binding domain superfamily/Winged helix DNA-binding domain"/>
    <property type="match status" value="1"/>
</dbReference>
<dbReference type="GO" id="GO:0005730">
    <property type="term" value="C:nucleolus"/>
    <property type="evidence" value="ECO:0007669"/>
    <property type="project" value="TreeGrafter"/>
</dbReference>
<dbReference type="GO" id="GO:0003690">
    <property type="term" value="F:double-stranded DNA binding"/>
    <property type="evidence" value="ECO:0007669"/>
    <property type="project" value="TreeGrafter"/>
</dbReference>
<accession>A0AAW2QYJ8</accession>
<feature type="domain" description="H15" evidence="5">
    <location>
        <begin position="77"/>
        <end position="147"/>
    </location>
</feature>
<dbReference type="GO" id="GO:0030261">
    <property type="term" value="P:chromosome condensation"/>
    <property type="evidence" value="ECO:0007669"/>
    <property type="project" value="TreeGrafter"/>
</dbReference>
<dbReference type="GO" id="GO:0045910">
    <property type="term" value="P:negative regulation of DNA recombination"/>
    <property type="evidence" value="ECO:0007669"/>
    <property type="project" value="TreeGrafter"/>
</dbReference>
<dbReference type="InterPro" id="IPR036388">
    <property type="entry name" value="WH-like_DNA-bd_sf"/>
</dbReference>
<evidence type="ECO:0000259" key="5">
    <source>
        <dbReference type="PROSITE" id="PS51504"/>
    </source>
</evidence>
<feature type="compositionally biased region" description="Polar residues" evidence="4">
    <location>
        <begin position="351"/>
        <end position="371"/>
    </location>
</feature>
<dbReference type="SUPFAM" id="SSF46785">
    <property type="entry name" value="Winged helix' DNA-binding domain"/>
    <property type="match status" value="1"/>
</dbReference>
<dbReference type="GO" id="GO:0006334">
    <property type="term" value="P:nucleosome assembly"/>
    <property type="evidence" value="ECO:0007669"/>
    <property type="project" value="InterPro"/>
</dbReference>
<dbReference type="SMART" id="SM00526">
    <property type="entry name" value="H15"/>
    <property type="match status" value="1"/>
</dbReference>
<evidence type="ECO:0000256" key="3">
    <source>
        <dbReference type="ARBA" id="ARBA00023242"/>
    </source>
</evidence>
<comment type="subcellular location">
    <subcellularLocation>
        <location evidence="1">Nucleus</location>
    </subcellularLocation>
</comment>
<sequence length="371" mass="43654">MDCRRHHRRSSTLYKETLLQNPTNPVGRTTHRRAMEKFREVVFKLAETDPNAALTPAARTLLQDRFNQFASQYKTPDHPPYSAMIERALRELNDKRGSSEDSISRFLEKAYNNLPWADSAFLKHHLQKLYESGDIVVTRDERYMLAAENPSLKSSTKVKRKSSRRKWRWDWERQRNWRRKKQLLMKRNQQKVEARPQQQEIGPSEVVKADIWAAQTREQDEWPEPPTPERPPGFESIRVENFRHTDSSVVVVASDEEFFESARTLRQKRRWSMRSRKPKAASMISVELLTSLDSDEHSIPERPQNLRIEKMHQEKQQSELVKADDLEVAESVKDRKFKGKQKYCQRRKTTSKQSVNATDASKNSSTYRTSV</sequence>
<keyword evidence="3" id="KW-0539">Nucleus</keyword>
<dbReference type="AlphaFoldDB" id="A0AAW2QYJ8"/>